<organism evidence="1 2">
    <name type="scientific">Nannocystis exedens</name>
    <dbReference type="NCBI Taxonomy" id="54"/>
    <lineage>
        <taxon>Bacteria</taxon>
        <taxon>Pseudomonadati</taxon>
        <taxon>Myxococcota</taxon>
        <taxon>Polyangia</taxon>
        <taxon>Nannocystales</taxon>
        <taxon>Nannocystaceae</taxon>
        <taxon>Nannocystis</taxon>
    </lineage>
</organism>
<protein>
    <recommendedName>
        <fullName evidence="3">DUF2345 domain-containing protein</fullName>
    </recommendedName>
</protein>
<dbReference type="AlphaFoldDB" id="A0A1I2AUS1"/>
<name>A0A1I2AUS1_9BACT</name>
<dbReference type="STRING" id="54.SAMN02745121_04392"/>
<gene>
    <name evidence="1" type="ORF">SAMN02745121_04392</name>
</gene>
<reference evidence="2" key="1">
    <citation type="submission" date="2016-10" db="EMBL/GenBank/DDBJ databases">
        <authorList>
            <person name="Varghese N."/>
            <person name="Submissions S."/>
        </authorList>
    </citation>
    <scope>NUCLEOTIDE SEQUENCE [LARGE SCALE GENOMIC DNA]</scope>
    <source>
        <strain evidence="2">ATCC 25963</strain>
    </source>
</reference>
<dbReference type="OrthoDB" id="272075at2"/>
<dbReference type="RefSeq" id="WP_096332046.1">
    <property type="nucleotide sequence ID" value="NZ_FOMX01000014.1"/>
</dbReference>
<evidence type="ECO:0000313" key="1">
    <source>
        <dbReference type="EMBL" id="SFE47745.1"/>
    </source>
</evidence>
<proteinExistence type="predicted"/>
<dbReference type="EMBL" id="FOMX01000014">
    <property type="protein sequence ID" value="SFE47745.1"/>
    <property type="molecule type" value="Genomic_DNA"/>
</dbReference>
<keyword evidence="2" id="KW-1185">Reference proteome</keyword>
<evidence type="ECO:0008006" key="3">
    <source>
        <dbReference type="Google" id="ProtNLM"/>
    </source>
</evidence>
<accession>A0A1I2AUS1</accession>
<dbReference type="Proteomes" id="UP000199400">
    <property type="component" value="Unassembled WGS sequence"/>
</dbReference>
<evidence type="ECO:0000313" key="2">
    <source>
        <dbReference type="Proteomes" id="UP000199400"/>
    </source>
</evidence>
<sequence>MPEDREAPATALELVGQHRVELRRDPALDTLELIGRDGKVVLAIEVRETGPVLRFEGAGLTLKAAGELVLDAKKLTLRSDEALSLSTGGDLELVAAGDLRSTARVQTITAELGDVRVEANDDVRIDGERVLVNC</sequence>